<name>A0A9P7RKQ3_9PEZI</name>
<gene>
    <name evidence="2" type="ORF">JMJ77_005806</name>
</gene>
<organism evidence="2 3">
    <name type="scientific">Colletotrichum scovillei</name>
    <dbReference type="NCBI Taxonomy" id="1209932"/>
    <lineage>
        <taxon>Eukaryota</taxon>
        <taxon>Fungi</taxon>
        <taxon>Dikarya</taxon>
        <taxon>Ascomycota</taxon>
        <taxon>Pezizomycotina</taxon>
        <taxon>Sordariomycetes</taxon>
        <taxon>Hypocreomycetidae</taxon>
        <taxon>Glomerellales</taxon>
        <taxon>Glomerellaceae</taxon>
        <taxon>Colletotrichum</taxon>
        <taxon>Colletotrichum acutatum species complex</taxon>
    </lineage>
</organism>
<protein>
    <submittedName>
        <fullName evidence="2">Yae1 protein</fullName>
    </submittedName>
</protein>
<feature type="region of interest" description="Disordered" evidence="1">
    <location>
        <begin position="63"/>
        <end position="108"/>
    </location>
</feature>
<evidence type="ECO:0000313" key="2">
    <source>
        <dbReference type="EMBL" id="KAG7058430.1"/>
    </source>
</evidence>
<dbReference type="AlphaFoldDB" id="A0A9P7RKQ3"/>
<feature type="compositionally biased region" description="Low complexity" evidence="1">
    <location>
        <begin position="20"/>
        <end position="36"/>
    </location>
</feature>
<comment type="caution">
    <text evidence="2">The sequence shown here is derived from an EMBL/GenBank/DDBJ whole genome shotgun (WGS) entry which is preliminary data.</text>
</comment>
<proteinExistence type="predicted"/>
<feature type="region of interest" description="Disordered" evidence="1">
    <location>
        <begin position="1"/>
        <end position="40"/>
    </location>
</feature>
<evidence type="ECO:0000313" key="3">
    <source>
        <dbReference type="Proteomes" id="UP000699042"/>
    </source>
</evidence>
<feature type="compositionally biased region" description="Basic residues" evidence="1">
    <location>
        <begin position="86"/>
        <end position="106"/>
    </location>
</feature>
<keyword evidence="3" id="KW-1185">Reference proteome</keyword>
<reference evidence="2" key="1">
    <citation type="submission" date="2021-05" db="EMBL/GenBank/DDBJ databases">
        <title>Comparative genomics of three Colletotrichum scovillei strains and genetic complementation revealed genes involved fungal growth and virulence on chili pepper.</title>
        <authorList>
            <person name="Hsieh D.-K."/>
            <person name="Chuang S.-C."/>
            <person name="Chen C.-Y."/>
            <person name="Chao Y.-T."/>
            <person name="Lu M.-Y.J."/>
            <person name="Lee M.-H."/>
            <person name="Shih M.-C."/>
        </authorList>
    </citation>
    <scope>NUCLEOTIDE SEQUENCE</scope>
    <source>
        <strain evidence="2">Coll-153</strain>
    </source>
</reference>
<evidence type="ECO:0000256" key="1">
    <source>
        <dbReference type="SAM" id="MobiDB-lite"/>
    </source>
</evidence>
<accession>A0A9P7RKQ3</accession>
<sequence length="218" mass="24785">MRILLRRPARRWTRPRRSSRLTPSLDRRTGTPTGPGSLTLRAPTVVMKFSSRTWLVPTPSFANGKRWPTPRLSNGASCSRPLATRRSTRGSRARSGHPAPRCRRPRNPSTGEVCFCQQLPLRCAMHKEAPSSHCRTLLAATEFSPDLNAKESSGRADALIEREEGREKDLTYRTARVLYHECARAIIGFQLDITSAIWVSRGRRRREREFPDLYYSLG</sequence>
<dbReference type="EMBL" id="JAESDN010000001">
    <property type="protein sequence ID" value="KAG7058430.1"/>
    <property type="molecule type" value="Genomic_DNA"/>
</dbReference>
<dbReference type="Proteomes" id="UP000699042">
    <property type="component" value="Unassembled WGS sequence"/>
</dbReference>
<feature type="compositionally biased region" description="Basic residues" evidence="1">
    <location>
        <begin position="1"/>
        <end position="19"/>
    </location>
</feature>